<dbReference type="EMBL" id="REGN01002867">
    <property type="protein sequence ID" value="RNA25731.1"/>
    <property type="molecule type" value="Genomic_DNA"/>
</dbReference>
<protein>
    <submittedName>
        <fullName evidence="1">Uncharacterized protein</fullName>
    </submittedName>
</protein>
<dbReference type="AlphaFoldDB" id="A0A3M7RQB7"/>
<reference evidence="1 2" key="1">
    <citation type="journal article" date="2018" name="Sci. Rep.">
        <title>Genomic signatures of local adaptation to the degree of environmental predictability in rotifers.</title>
        <authorList>
            <person name="Franch-Gras L."/>
            <person name="Hahn C."/>
            <person name="Garcia-Roger E.M."/>
            <person name="Carmona M.J."/>
            <person name="Serra M."/>
            <person name="Gomez A."/>
        </authorList>
    </citation>
    <scope>NUCLEOTIDE SEQUENCE [LARGE SCALE GENOMIC DNA]</scope>
    <source>
        <strain evidence="1">HYR1</strain>
    </source>
</reference>
<accession>A0A3M7RQB7</accession>
<sequence>MDNSECEQKKLCDNYCDQINEIIQDSVSLDFFMDIWTTRIDLSICNEGKKERNCPCSIL</sequence>
<evidence type="ECO:0000313" key="1">
    <source>
        <dbReference type="EMBL" id="RNA25731.1"/>
    </source>
</evidence>
<dbReference type="Proteomes" id="UP000276133">
    <property type="component" value="Unassembled WGS sequence"/>
</dbReference>
<gene>
    <name evidence="1" type="ORF">BpHYR1_023740</name>
</gene>
<name>A0A3M7RQB7_BRAPC</name>
<keyword evidence="2" id="KW-1185">Reference proteome</keyword>
<organism evidence="1 2">
    <name type="scientific">Brachionus plicatilis</name>
    <name type="common">Marine rotifer</name>
    <name type="synonym">Brachionus muelleri</name>
    <dbReference type="NCBI Taxonomy" id="10195"/>
    <lineage>
        <taxon>Eukaryota</taxon>
        <taxon>Metazoa</taxon>
        <taxon>Spiralia</taxon>
        <taxon>Gnathifera</taxon>
        <taxon>Rotifera</taxon>
        <taxon>Eurotatoria</taxon>
        <taxon>Monogononta</taxon>
        <taxon>Pseudotrocha</taxon>
        <taxon>Ploima</taxon>
        <taxon>Brachionidae</taxon>
        <taxon>Brachionus</taxon>
    </lineage>
</organism>
<comment type="caution">
    <text evidence="1">The sequence shown here is derived from an EMBL/GenBank/DDBJ whole genome shotgun (WGS) entry which is preliminary data.</text>
</comment>
<proteinExistence type="predicted"/>
<evidence type="ECO:0000313" key="2">
    <source>
        <dbReference type="Proteomes" id="UP000276133"/>
    </source>
</evidence>